<dbReference type="Pfam" id="PF00109">
    <property type="entry name" value="ketoacyl-synt"/>
    <property type="match status" value="1"/>
</dbReference>
<evidence type="ECO:0000259" key="14">
    <source>
        <dbReference type="PROSITE" id="PS52004"/>
    </source>
</evidence>
<dbReference type="FunFam" id="3.40.47.10:FF:000009">
    <property type="entry name" value="3-oxoacyl-[acyl-carrier-protein] synthase 2"/>
    <property type="match status" value="1"/>
</dbReference>
<dbReference type="STRING" id="572036.SAMN05661099_2243"/>
<comment type="similarity">
    <text evidence="2 11 13">Belongs to the thiolase-like superfamily. Beta-ketoacyl-ACP synthases family.</text>
</comment>
<dbReference type="GO" id="GO:0005829">
    <property type="term" value="C:cytosol"/>
    <property type="evidence" value="ECO:0007669"/>
    <property type="project" value="TreeGrafter"/>
</dbReference>
<evidence type="ECO:0000256" key="5">
    <source>
        <dbReference type="ARBA" id="ARBA00022516"/>
    </source>
</evidence>
<organism evidence="15 16">
    <name type="scientific">Daejeonella lutea</name>
    <dbReference type="NCBI Taxonomy" id="572036"/>
    <lineage>
        <taxon>Bacteria</taxon>
        <taxon>Pseudomonadati</taxon>
        <taxon>Bacteroidota</taxon>
        <taxon>Sphingobacteriia</taxon>
        <taxon>Sphingobacteriales</taxon>
        <taxon>Sphingobacteriaceae</taxon>
        <taxon>Daejeonella</taxon>
    </lineage>
</organism>
<dbReference type="CDD" id="cd00834">
    <property type="entry name" value="KAS_I_II"/>
    <property type="match status" value="1"/>
</dbReference>
<comment type="catalytic activity">
    <reaction evidence="11">
        <text>(9Z)-hexadecenoyl-[ACP] + malonyl-[ACP] + H(+) = 3-oxo-(11Z)-octadecenoyl-[ACP] + holo-[ACP] + CO2</text>
        <dbReference type="Rhea" id="RHEA:55040"/>
        <dbReference type="Rhea" id="RHEA-COMP:9623"/>
        <dbReference type="Rhea" id="RHEA-COMP:9685"/>
        <dbReference type="Rhea" id="RHEA-COMP:10800"/>
        <dbReference type="Rhea" id="RHEA-COMP:14074"/>
        <dbReference type="ChEBI" id="CHEBI:15378"/>
        <dbReference type="ChEBI" id="CHEBI:16526"/>
        <dbReference type="ChEBI" id="CHEBI:64479"/>
        <dbReference type="ChEBI" id="CHEBI:78449"/>
        <dbReference type="ChEBI" id="CHEBI:83989"/>
        <dbReference type="ChEBI" id="CHEBI:138538"/>
        <dbReference type="EC" id="2.3.1.179"/>
    </reaction>
</comment>
<dbReference type="InterPro" id="IPR014031">
    <property type="entry name" value="Ketoacyl_synth_C"/>
</dbReference>
<evidence type="ECO:0000313" key="16">
    <source>
        <dbReference type="Proteomes" id="UP000189981"/>
    </source>
</evidence>
<accession>A0A1T5DA32</accession>
<dbReference type="NCBIfam" id="TIGR03150">
    <property type="entry name" value="fabF"/>
    <property type="match status" value="1"/>
</dbReference>
<dbReference type="RefSeq" id="WP_079702761.1">
    <property type="nucleotide sequence ID" value="NZ_FUYR01000002.1"/>
</dbReference>
<dbReference type="NCBIfam" id="NF005589">
    <property type="entry name" value="PRK07314.1"/>
    <property type="match status" value="1"/>
</dbReference>
<keyword evidence="16" id="KW-1185">Reference proteome</keyword>
<dbReference type="Pfam" id="PF02801">
    <property type="entry name" value="Ketoacyl-synt_C"/>
    <property type="match status" value="1"/>
</dbReference>
<feature type="domain" description="Ketosynthase family 3 (KS3)" evidence="14">
    <location>
        <begin position="3"/>
        <end position="414"/>
    </location>
</feature>
<proteinExistence type="inferred from homology"/>
<dbReference type="PIRSF" id="PIRSF000447">
    <property type="entry name" value="KAS_II"/>
    <property type="match status" value="1"/>
</dbReference>
<dbReference type="SUPFAM" id="SSF53901">
    <property type="entry name" value="Thiolase-like"/>
    <property type="match status" value="2"/>
</dbReference>
<evidence type="ECO:0000256" key="2">
    <source>
        <dbReference type="ARBA" id="ARBA00008467"/>
    </source>
</evidence>
<dbReference type="PANTHER" id="PTHR11712:SF336">
    <property type="entry name" value="3-OXOACYL-[ACYL-CARRIER-PROTEIN] SYNTHASE, MITOCHONDRIAL"/>
    <property type="match status" value="1"/>
</dbReference>
<comment type="catalytic activity">
    <reaction evidence="11">
        <text>a fatty acyl-[ACP] + malonyl-[ACP] + H(+) = a 3-oxoacyl-[ACP] + holo-[ACP] + CO2</text>
        <dbReference type="Rhea" id="RHEA:22836"/>
        <dbReference type="Rhea" id="RHEA-COMP:9623"/>
        <dbReference type="Rhea" id="RHEA-COMP:9685"/>
        <dbReference type="Rhea" id="RHEA-COMP:9916"/>
        <dbReference type="Rhea" id="RHEA-COMP:14125"/>
        <dbReference type="ChEBI" id="CHEBI:15378"/>
        <dbReference type="ChEBI" id="CHEBI:16526"/>
        <dbReference type="ChEBI" id="CHEBI:64479"/>
        <dbReference type="ChEBI" id="CHEBI:78449"/>
        <dbReference type="ChEBI" id="CHEBI:78776"/>
        <dbReference type="ChEBI" id="CHEBI:138651"/>
    </reaction>
</comment>
<evidence type="ECO:0000256" key="8">
    <source>
        <dbReference type="ARBA" id="ARBA00023098"/>
    </source>
</evidence>
<evidence type="ECO:0000256" key="12">
    <source>
        <dbReference type="PIRSR" id="PIRSR000447-1"/>
    </source>
</evidence>
<dbReference type="InterPro" id="IPR016039">
    <property type="entry name" value="Thiolase-like"/>
</dbReference>
<dbReference type="GO" id="GO:0006633">
    <property type="term" value="P:fatty acid biosynthetic process"/>
    <property type="evidence" value="ECO:0007669"/>
    <property type="project" value="UniProtKB-UniRule"/>
</dbReference>
<dbReference type="EMBL" id="FUYR01000002">
    <property type="protein sequence ID" value="SKB68467.1"/>
    <property type="molecule type" value="Genomic_DNA"/>
</dbReference>
<dbReference type="AlphaFoldDB" id="A0A1T5DA32"/>
<keyword evidence="7" id="KW-0276">Fatty acid metabolism</keyword>
<name>A0A1T5DA32_9SPHI</name>
<evidence type="ECO:0000256" key="7">
    <source>
        <dbReference type="ARBA" id="ARBA00022832"/>
    </source>
</evidence>
<dbReference type="UniPathway" id="UPA00094"/>
<dbReference type="InterPro" id="IPR020841">
    <property type="entry name" value="PKS_Beta-ketoAc_synthase_dom"/>
</dbReference>
<evidence type="ECO:0000256" key="4">
    <source>
        <dbReference type="ARBA" id="ARBA00014657"/>
    </source>
</evidence>
<dbReference type="PROSITE" id="PS52004">
    <property type="entry name" value="KS3_2"/>
    <property type="match status" value="1"/>
</dbReference>
<evidence type="ECO:0000256" key="3">
    <source>
        <dbReference type="ARBA" id="ARBA00012356"/>
    </source>
</evidence>
<comment type="pathway">
    <text evidence="1 11">Lipid metabolism; fatty acid biosynthesis.</text>
</comment>
<evidence type="ECO:0000256" key="13">
    <source>
        <dbReference type="RuleBase" id="RU003694"/>
    </source>
</evidence>
<evidence type="ECO:0000256" key="10">
    <source>
        <dbReference type="ARBA" id="ARBA00023315"/>
    </source>
</evidence>
<dbReference type="Proteomes" id="UP000189981">
    <property type="component" value="Unassembled WGS sequence"/>
</dbReference>
<dbReference type="InterPro" id="IPR014030">
    <property type="entry name" value="Ketoacyl_synth_N"/>
</dbReference>
<evidence type="ECO:0000256" key="9">
    <source>
        <dbReference type="ARBA" id="ARBA00023160"/>
    </source>
</evidence>
<keyword evidence="6 11" id="KW-0808">Transferase</keyword>
<dbReference type="SMART" id="SM00825">
    <property type="entry name" value="PKS_KS"/>
    <property type="match status" value="1"/>
</dbReference>
<dbReference type="OrthoDB" id="9808669at2"/>
<dbReference type="PANTHER" id="PTHR11712">
    <property type="entry name" value="POLYKETIDE SYNTHASE-RELATED"/>
    <property type="match status" value="1"/>
</dbReference>
<comment type="function">
    <text evidence="11">Involved in the type II fatty acid elongation cycle. Catalyzes the elongation of a wide range of acyl-ACP by the addition of two carbons from malonyl-ACP to an acyl acceptor. Can efficiently catalyze the conversion of palmitoleoyl-ACP (cis-hexadec-9-enoyl-ACP) to cis-vaccenoyl-ACP (cis-octadec-11-enoyl-ACP), an essential step in the thermal regulation of fatty acid composition.</text>
</comment>
<sequence>MELKRVVVTGLGALTPIGNTIPEFWDSLINGVSGAGPITHYDPEKFRTKFACEVKNFNPEDFLDKKEARKLDPFVHYAIAASDEAIKDAGLDFPSLDTNRIGVIWGSGIGGLKTFTDEVTNFATGDGSPRFNPFFIPKMILDIAPGHISIRHGLRGPNFSTVSACASSTNALIDSFNYIRLNMADIIVSGGSEAIIYEAGLGGFNAMHALSTRNDDPKTASRPFDKDRDGFVAGEGAGSIILEELEHAKARGAKIYAELVGGGMSADANHITAPHPEGLGARLVMTNALRDAELNPSDIDYINVHGTSTPLGDISEVRAIVDLFKEHAFKLNISSTKSMTGHLLGAAGAVEAIAAILAVKNDIVPPTINHFTDDPGFDPKLNFTFNKAQKRTVNAALSNTFGFGGHNASVIFKKYKA</sequence>
<dbReference type="InterPro" id="IPR000794">
    <property type="entry name" value="Beta-ketoacyl_synthase"/>
</dbReference>
<evidence type="ECO:0000256" key="1">
    <source>
        <dbReference type="ARBA" id="ARBA00005194"/>
    </source>
</evidence>
<gene>
    <name evidence="15" type="ORF">SAMN05661099_2243</name>
</gene>
<evidence type="ECO:0000256" key="11">
    <source>
        <dbReference type="PIRNR" id="PIRNR000447"/>
    </source>
</evidence>
<dbReference type="Gene3D" id="3.40.47.10">
    <property type="match status" value="1"/>
</dbReference>
<protein>
    <recommendedName>
        <fullName evidence="4 11">3-oxoacyl-[acyl-carrier-protein] synthase 2</fullName>
        <ecNumber evidence="3 11">2.3.1.179</ecNumber>
    </recommendedName>
</protein>
<dbReference type="InterPro" id="IPR017568">
    <property type="entry name" value="3-oxoacyl-ACP_synth-2"/>
</dbReference>
<keyword evidence="5 11" id="KW-0444">Lipid biosynthesis</keyword>
<dbReference type="InterPro" id="IPR018201">
    <property type="entry name" value="Ketoacyl_synth_AS"/>
</dbReference>
<keyword evidence="8" id="KW-0443">Lipid metabolism</keyword>
<dbReference type="EC" id="2.3.1.179" evidence="3 11"/>
<keyword evidence="10 11" id="KW-0012">Acyltransferase</keyword>
<feature type="active site" description="For beta-ketoacyl synthase activity" evidence="12">
    <location>
        <position position="165"/>
    </location>
</feature>
<reference evidence="16" key="1">
    <citation type="submission" date="2017-02" db="EMBL/GenBank/DDBJ databases">
        <authorList>
            <person name="Varghese N."/>
            <person name="Submissions S."/>
        </authorList>
    </citation>
    <scope>NUCLEOTIDE SEQUENCE [LARGE SCALE GENOMIC DNA]</scope>
    <source>
        <strain evidence="16">DSM 22385</strain>
    </source>
</reference>
<evidence type="ECO:0000313" key="15">
    <source>
        <dbReference type="EMBL" id="SKB68467.1"/>
    </source>
</evidence>
<dbReference type="GO" id="GO:0004315">
    <property type="term" value="F:3-oxoacyl-[acyl-carrier-protein] synthase activity"/>
    <property type="evidence" value="ECO:0007669"/>
    <property type="project" value="UniProtKB-UniRule"/>
</dbReference>
<keyword evidence="9 11" id="KW-0275">Fatty acid biosynthesis</keyword>
<dbReference type="PROSITE" id="PS00606">
    <property type="entry name" value="KS3_1"/>
    <property type="match status" value="1"/>
</dbReference>
<evidence type="ECO:0000256" key="6">
    <source>
        <dbReference type="ARBA" id="ARBA00022679"/>
    </source>
</evidence>